<dbReference type="EMBL" id="BIFS01000001">
    <property type="protein sequence ID" value="GCE21595.1"/>
    <property type="molecule type" value="Genomic_DNA"/>
</dbReference>
<protein>
    <recommendedName>
        <fullName evidence="5">Nitroreductase</fullName>
    </recommendedName>
</protein>
<dbReference type="GO" id="GO:0005886">
    <property type="term" value="C:plasma membrane"/>
    <property type="evidence" value="ECO:0007669"/>
    <property type="project" value="TreeGrafter"/>
</dbReference>
<dbReference type="SUPFAM" id="SSF50475">
    <property type="entry name" value="FMN-binding split barrel"/>
    <property type="match status" value="1"/>
</dbReference>
<comment type="similarity">
    <text evidence="1">Belongs to the F420H(2)-dependent quinone reductase family.</text>
</comment>
<comment type="caution">
    <text evidence="3">The sequence shown here is derived from an EMBL/GenBank/DDBJ whole genome shotgun (WGS) entry which is preliminary data.</text>
</comment>
<evidence type="ECO:0000313" key="4">
    <source>
        <dbReference type="Proteomes" id="UP000287188"/>
    </source>
</evidence>
<evidence type="ECO:0008006" key="5">
    <source>
        <dbReference type="Google" id="ProtNLM"/>
    </source>
</evidence>
<dbReference type="InterPro" id="IPR012349">
    <property type="entry name" value="Split_barrel_FMN-bd"/>
</dbReference>
<dbReference type="GO" id="GO:0016491">
    <property type="term" value="F:oxidoreductase activity"/>
    <property type="evidence" value="ECO:0007669"/>
    <property type="project" value="InterPro"/>
</dbReference>
<gene>
    <name evidence="3" type="ORF">KDK_53950</name>
</gene>
<comment type="catalytic activity">
    <reaction evidence="2">
        <text>oxidized coenzyme F420-(gamma-L-Glu)(n) + a quinol + H(+) = reduced coenzyme F420-(gamma-L-Glu)(n) + a quinone</text>
        <dbReference type="Rhea" id="RHEA:39663"/>
        <dbReference type="Rhea" id="RHEA-COMP:12939"/>
        <dbReference type="Rhea" id="RHEA-COMP:14378"/>
        <dbReference type="ChEBI" id="CHEBI:15378"/>
        <dbReference type="ChEBI" id="CHEBI:24646"/>
        <dbReference type="ChEBI" id="CHEBI:132124"/>
        <dbReference type="ChEBI" id="CHEBI:133980"/>
        <dbReference type="ChEBI" id="CHEBI:139511"/>
    </reaction>
</comment>
<dbReference type="PANTHER" id="PTHR39428:SF1">
    <property type="entry name" value="F420H(2)-DEPENDENT QUINONE REDUCTASE RV1261C"/>
    <property type="match status" value="1"/>
</dbReference>
<dbReference type="NCBIfam" id="TIGR00026">
    <property type="entry name" value="hi_GC_TIGR00026"/>
    <property type="match status" value="1"/>
</dbReference>
<sequence length="139" mass="15615">MSEWTSDKVKDWNKQIVAEFRANDGKVGGQYEHASLLLLTTTGKKSGEPRITPLAYQADGDRLIVVASFMGSPKHPAWYLNLKANPEVTVEVGGETFAAIASDTDDSEREELLKKWPFVQEHQQQTSRQIPFVALQRIK</sequence>
<dbReference type="Pfam" id="PF04075">
    <property type="entry name" value="F420H2_quin_red"/>
    <property type="match status" value="1"/>
</dbReference>
<accession>A0A402AR74</accession>
<name>A0A402AR74_9CHLR</name>
<dbReference type="RefSeq" id="WP_126553355.1">
    <property type="nucleotide sequence ID" value="NZ_BIFS01000001.1"/>
</dbReference>
<proteinExistence type="inferred from homology"/>
<reference evidence="4" key="1">
    <citation type="submission" date="2018-12" db="EMBL/GenBank/DDBJ databases">
        <title>Tengunoibacter tsumagoiensis gen. nov., sp. nov., Dictyobacter kobayashii sp. nov., D. alpinus sp. nov., and D. joshuensis sp. nov. and description of Dictyobacteraceae fam. nov. within the order Ktedonobacterales isolated from Tengu-no-mugimeshi.</title>
        <authorList>
            <person name="Wang C.M."/>
            <person name="Zheng Y."/>
            <person name="Sakai Y."/>
            <person name="Toyoda A."/>
            <person name="Minakuchi Y."/>
            <person name="Abe K."/>
            <person name="Yokota A."/>
            <person name="Yabe S."/>
        </authorList>
    </citation>
    <scope>NUCLEOTIDE SEQUENCE [LARGE SCALE GENOMIC DNA]</scope>
    <source>
        <strain evidence="4">Uno11</strain>
    </source>
</reference>
<evidence type="ECO:0000313" key="3">
    <source>
        <dbReference type="EMBL" id="GCE21595.1"/>
    </source>
</evidence>
<dbReference type="OrthoDB" id="162822at2"/>
<dbReference type="Gene3D" id="2.30.110.10">
    <property type="entry name" value="Electron Transport, Fmn-binding Protein, Chain A"/>
    <property type="match status" value="1"/>
</dbReference>
<dbReference type="Proteomes" id="UP000287188">
    <property type="component" value="Unassembled WGS sequence"/>
</dbReference>
<dbReference type="GO" id="GO:0070967">
    <property type="term" value="F:coenzyme F420 binding"/>
    <property type="evidence" value="ECO:0007669"/>
    <property type="project" value="TreeGrafter"/>
</dbReference>
<evidence type="ECO:0000256" key="2">
    <source>
        <dbReference type="ARBA" id="ARBA00049106"/>
    </source>
</evidence>
<organism evidence="3 4">
    <name type="scientific">Dictyobacter kobayashii</name>
    <dbReference type="NCBI Taxonomy" id="2014872"/>
    <lineage>
        <taxon>Bacteria</taxon>
        <taxon>Bacillati</taxon>
        <taxon>Chloroflexota</taxon>
        <taxon>Ktedonobacteria</taxon>
        <taxon>Ktedonobacterales</taxon>
        <taxon>Dictyobacteraceae</taxon>
        <taxon>Dictyobacter</taxon>
    </lineage>
</organism>
<dbReference type="InterPro" id="IPR004378">
    <property type="entry name" value="F420H2_quin_Rdtase"/>
</dbReference>
<evidence type="ECO:0000256" key="1">
    <source>
        <dbReference type="ARBA" id="ARBA00008710"/>
    </source>
</evidence>
<dbReference type="PANTHER" id="PTHR39428">
    <property type="entry name" value="F420H(2)-DEPENDENT QUINONE REDUCTASE RV1261C"/>
    <property type="match status" value="1"/>
</dbReference>
<keyword evidence="4" id="KW-1185">Reference proteome</keyword>
<dbReference type="AlphaFoldDB" id="A0A402AR74"/>